<organism evidence="3">
    <name type="scientific">Schlesneria paludicola</name>
    <dbReference type="NCBI Taxonomy" id="360056"/>
    <lineage>
        <taxon>Bacteria</taxon>
        <taxon>Pseudomonadati</taxon>
        <taxon>Planctomycetota</taxon>
        <taxon>Planctomycetia</taxon>
        <taxon>Planctomycetales</taxon>
        <taxon>Planctomycetaceae</taxon>
        <taxon>Schlesneria</taxon>
    </lineage>
</organism>
<dbReference type="Pfam" id="PF00106">
    <property type="entry name" value="adh_short"/>
    <property type="match status" value="1"/>
</dbReference>
<accession>A0A7C4QHJ8</accession>
<dbReference type="PRINTS" id="PR00081">
    <property type="entry name" value="GDHRDH"/>
</dbReference>
<dbReference type="SMART" id="SM00822">
    <property type="entry name" value="PKS_KR"/>
    <property type="match status" value="1"/>
</dbReference>
<dbReference type="SUPFAM" id="SSF51735">
    <property type="entry name" value="NAD(P)-binding Rossmann-fold domains"/>
    <property type="match status" value="1"/>
</dbReference>
<protein>
    <submittedName>
        <fullName evidence="3">SDR family NAD(P)-dependent oxidoreductase</fullName>
    </submittedName>
</protein>
<name>A0A7C4QHJ8_9PLAN</name>
<dbReference type="PANTHER" id="PTHR43313:SF1">
    <property type="entry name" value="3BETA-HYDROXYSTEROID DEHYDROGENASE DHS-16"/>
    <property type="match status" value="1"/>
</dbReference>
<dbReference type="AlphaFoldDB" id="A0A7C4QHJ8"/>
<dbReference type="InterPro" id="IPR057326">
    <property type="entry name" value="KR_dom"/>
</dbReference>
<evidence type="ECO:0000259" key="2">
    <source>
        <dbReference type="SMART" id="SM00822"/>
    </source>
</evidence>
<dbReference type="PRINTS" id="PR00080">
    <property type="entry name" value="SDRFAMILY"/>
</dbReference>
<dbReference type="PANTHER" id="PTHR43313">
    <property type="entry name" value="SHORT-CHAIN DEHYDROGENASE/REDUCTASE FAMILY 9C"/>
    <property type="match status" value="1"/>
</dbReference>
<evidence type="ECO:0000256" key="1">
    <source>
        <dbReference type="RuleBase" id="RU000363"/>
    </source>
</evidence>
<comment type="caution">
    <text evidence="3">The sequence shown here is derived from an EMBL/GenBank/DDBJ whole genome shotgun (WGS) entry which is preliminary data.</text>
</comment>
<sequence>MSTPATTQRTALVTGTSSGIGRAVALLLDRDGYRVFAGVRKEADAERLRRDASPRLQPIILDITRPEQIAAAVETLRQELGETGGLDALVNNAGIVEAGPLECLSLERLRRQFEVNVFGHIAVTQACLPFLHRAKGRIVTIASAVSDSPAPFLGAYAGSKCALRGLMISLRRELMWFGIEVSVVLPGFVTGPLWDEVPRTFEKVAREDASGRYGPLLETLVEMVEPTFRWGVAPEVVARVVRRALRARWPRAIYRCGPGSRLAQWVDWIPERLIHWTQVVLVRRRQARAANSKQRPAAVEHSAPS</sequence>
<dbReference type="GO" id="GO:0016491">
    <property type="term" value="F:oxidoreductase activity"/>
    <property type="evidence" value="ECO:0007669"/>
    <property type="project" value="TreeGrafter"/>
</dbReference>
<dbReference type="EMBL" id="DSVQ01000012">
    <property type="protein sequence ID" value="HGT38981.1"/>
    <property type="molecule type" value="Genomic_DNA"/>
</dbReference>
<reference evidence="3" key="1">
    <citation type="journal article" date="2020" name="mSystems">
        <title>Genome- and Community-Level Interaction Insights into Carbon Utilization and Element Cycling Functions of Hydrothermarchaeota in Hydrothermal Sediment.</title>
        <authorList>
            <person name="Zhou Z."/>
            <person name="Liu Y."/>
            <person name="Xu W."/>
            <person name="Pan J."/>
            <person name="Luo Z.H."/>
            <person name="Li M."/>
        </authorList>
    </citation>
    <scope>NUCLEOTIDE SEQUENCE [LARGE SCALE GENOMIC DNA]</scope>
    <source>
        <strain evidence="3">SpSt-508</strain>
    </source>
</reference>
<comment type="similarity">
    <text evidence="1">Belongs to the short-chain dehydrogenases/reductases (SDR) family.</text>
</comment>
<feature type="domain" description="Ketoreductase" evidence="2">
    <location>
        <begin position="9"/>
        <end position="192"/>
    </location>
</feature>
<dbReference type="Gene3D" id="3.40.50.720">
    <property type="entry name" value="NAD(P)-binding Rossmann-like Domain"/>
    <property type="match status" value="1"/>
</dbReference>
<gene>
    <name evidence="3" type="ORF">ENS64_06920</name>
</gene>
<dbReference type="InterPro" id="IPR036291">
    <property type="entry name" value="NAD(P)-bd_dom_sf"/>
</dbReference>
<dbReference type="GO" id="GO:0008202">
    <property type="term" value="P:steroid metabolic process"/>
    <property type="evidence" value="ECO:0007669"/>
    <property type="project" value="TreeGrafter"/>
</dbReference>
<evidence type="ECO:0000313" key="3">
    <source>
        <dbReference type="EMBL" id="HGT38981.1"/>
    </source>
</evidence>
<proteinExistence type="inferred from homology"/>
<dbReference type="InterPro" id="IPR002347">
    <property type="entry name" value="SDR_fam"/>
</dbReference>